<dbReference type="InterPro" id="IPR021235">
    <property type="entry name" value="DUF2637"/>
</dbReference>
<feature type="transmembrane region" description="Helical" evidence="1">
    <location>
        <begin position="9"/>
        <end position="29"/>
    </location>
</feature>
<protein>
    <submittedName>
        <fullName evidence="3">DUF2637 domain-containing protein</fullName>
    </submittedName>
</protein>
<evidence type="ECO:0000313" key="2">
    <source>
        <dbReference type="EMBL" id="MFH5231043.1"/>
    </source>
</evidence>
<dbReference type="RefSeq" id="WP_395126369.1">
    <property type="nucleotide sequence ID" value="NZ_JBIMSP010000085.1"/>
</dbReference>
<keyword evidence="1" id="KW-1133">Transmembrane helix</keyword>
<dbReference type="EMBL" id="JBIMSP010000085">
    <property type="protein sequence ID" value="MFH5245608.1"/>
    <property type="molecule type" value="Genomic_DNA"/>
</dbReference>
<organism evidence="3 4">
    <name type="scientific">Antrihabitans spumae</name>
    <dbReference type="NCBI Taxonomy" id="3373370"/>
    <lineage>
        <taxon>Bacteria</taxon>
        <taxon>Bacillati</taxon>
        <taxon>Actinomycetota</taxon>
        <taxon>Actinomycetes</taxon>
        <taxon>Mycobacteriales</taxon>
        <taxon>Nocardiaceae</taxon>
        <taxon>Antrihabitans</taxon>
    </lineage>
</organism>
<reference evidence="4 5" key="1">
    <citation type="submission" date="2024-10" db="EMBL/GenBank/DDBJ databases">
        <authorList>
            <person name="Riesco R."/>
        </authorList>
    </citation>
    <scope>NUCLEOTIDE SEQUENCE [LARGE SCALE GENOMIC DNA]</scope>
    <source>
        <strain evidence="3 4">NCIMB 15448</strain>
        <strain evidence="2 5">NCIMB 15450</strain>
    </source>
</reference>
<sequence length="82" mass="8570">MRRINAENVSLAMTLVIAAGAFVWSFAVVNELAAMAGQHRALAWIGPVLVDGAIIQATVAVAVASSGVGCPRRIRDSRVLLV</sequence>
<feature type="transmembrane region" description="Helical" evidence="1">
    <location>
        <begin position="41"/>
        <end position="68"/>
    </location>
</feature>
<dbReference type="EMBL" id="JBIMSN010000097">
    <property type="protein sequence ID" value="MFH5231043.1"/>
    <property type="molecule type" value="Genomic_DNA"/>
</dbReference>
<name>A0ABW7KT52_9NOCA</name>
<dbReference type="Proteomes" id="UP001609176">
    <property type="component" value="Unassembled WGS sequence"/>
</dbReference>
<comment type="caution">
    <text evidence="3">The sequence shown here is derived from an EMBL/GenBank/DDBJ whole genome shotgun (WGS) entry which is preliminary data.</text>
</comment>
<dbReference type="Proteomes" id="UP001609219">
    <property type="component" value="Unassembled WGS sequence"/>
</dbReference>
<evidence type="ECO:0000256" key="1">
    <source>
        <dbReference type="SAM" id="Phobius"/>
    </source>
</evidence>
<dbReference type="Pfam" id="PF10935">
    <property type="entry name" value="DUF2637"/>
    <property type="match status" value="1"/>
</dbReference>
<evidence type="ECO:0000313" key="5">
    <source>
        <dbReference type="Proteomes" id="UP001609219"/>
    </source>
</evidence>
<evidence type="ECO:0000313" key="3">
    <source>
        <dbReference type="EMBL" id="MFH5245608.1"/>
    </source>
</evidence>
<proteinExistence type="predicted"/>
<gene>
    <name evidence="3" type="ORF">ACHIPV_27585</name>
    <name evidence="2" type="ORF">ACHIRB_21115</name>
</gene>
<keyword evidence="1" id="KW-0472">Membrane</keyword>
<evidence type="ECO:0000313" key="4">
    <source>
        <dbReference type="Proteomes" id="UP001609176"/>
    </source>
</evidence>
<keyword evidence="5" id="KW-1185">Reference proteome</keyword>
<accession>A0ABW7KT52</accession>
<keyword evidence="1" id="KW-0812">Transmembrane</keyword>